<dbReference type="EMBL" id="JAMPKM010000035">
    <property type="protein sequence ID" value="MEP0820590.1"/>
    <property type="molecule type" value="Genomic_DNA"/>
</dbReference>
<keyword evidence="2" id="KW-1185">Reference proteome</keyword>
<protein>
    <submittedName>
        <fullName evidence="1">Uncharacterized protein</fullName>
    </submittedName>
</protein>
<organism evidence="1 2">
    <name type="scientific">Trichocoleus desertorum GB2-A4</name>
    <dbReference type="NCBI Taxonomy" id="2933944"/>
    <lineage>
        <taxon>Bacteria</taxon>
        <taxon>Bacillati</taxon>
        <taxon>Cyanobacteriota</taxon>
        <taxon>Cyanophyceae</taxon>
        <taxon>Leptolyngbyales</taxon>
        <taxon>Trichocoleusaceae</taxon>
        <taxon>Trichocoleus</taxon>
    </lineage>
</organism>
<dbReference type="RefSeq" id="WP_206755479.1">
    <property type="nucleotide sequence ID" value="NZ_JAMPKM010000035.1"/>
</dbReference>
<dbReference type="Proteomes" id="UP001464891">
    <property type="component" value="Unassembled WGS sequence"/>
</dbReference>
<reference evidence="1 2" key="1">
    <citation type="submission" date="2022-04" db="EMBL/GenBank/DDBJ databases">
        <title>Positive selection, recombination, and allopatry shape intraspecific diversity of widespread and dominant cyanobacteria.</title>
        <authorList>
            <person name="Wei J."/>
            <person name="Shu W."/>
            <person name="Hu C."/>
        </authorList>
    </citation>
    <scope>NUCLEOTIDE SEQUENCE [LARGE SCALE GENOMIC DNA]</scope>
    <source>
        <strain evidence="1 2">GB2-A4</strain>
    </source>
</reference>
<comment type="caution">
    <text evidence="1">The sequence shown here is derived from an EMBL/GenBank/DDBJ whole genome shotgun (WGS) entry which is preliminary data.</text>
</comment>
<gene>
    <name evidence="1" type="ORF">NC998_26220</name>
</gene>
<evidence type="ECO:0000313" key="1">
    <source>
        <dbReference type="EMBL" id="MEP0820590.1"/>
    </source>
</evidence>
<evidence type="ECO:0000313" key="2">
    <source>
        <dbReference type="Proteomes" id="UP001464891"/>
    </source>
</evidence>
<accession>A0ABV0JFS1</accession>
<proteinExistence type="predicted"/>
<name>A0ABV0JFS1_9CYAN</name>
<sequence length="99" mass="10885">METHMLFEIKTRPSIITSILPEAVPLPKFSLFSVLEIDGTAMQIIGLNYYYPIAAEQLSLERGWAYQVSNGSPSVSVLSEQELLDCSPINQVEVVAIAA</sequence>